<dbReference type="EMBL" id="MLJW01002046">
    <property type="protein sequence ID" value="OIQ75822.1"/>
    <property type="molecule type" value="Genomic_DNA"/>
</dbReference>
<dbReference type="SUPFAM" id="SSF53335">
    <property type="entry name" value="S-adenosyl-L-methionine-dependent methyltransferases"/>
    <property type="match status" value="1"/>
</dbReference>
<organism evidence="2">
    <name type="scientific">mine drainage metagenome</name>
    <dbReference type="NCBI Taxonomy" id="410659"/>
    <lineage>
        <taxon>unclassified sequences</taxon>
        <taxon>metagenomes</taxon>
        <taxon>ecological metagenomes</taxon>
    </lineage>
</organism>
<protein>
    <submittedName>
        <fullName evidence="2">Trans-aconitate 2-methyltransferase</fullName>
        <ecNumber evidence="2">2.1.1.144</ecNumber>
    </submittedName>
</protein>
<dbReference type="GO" id="GO:0030798">
    <property type="term" value="F:trans-aconitate 2-methyltransferase activity"/>
    <property type="evidence" value="ECO:0007669"/>
    <property type="project" value="UniProtKB-EC"/>
</dbReference>
<dbReference type="PANTHER" id="PTHR12843">
    <property type="entry name" value="PROTEIN-LYSINE N-METHYLTRANSFERASE METTL10"/>
    <property type="match status" value="1"/>
</dbReference>
<sequence length="138" mass="15377">MTNDRKAHWDNIYDQKSEGQLSWHQDKATVSLELTELSGVTAASSNIDIGGGTSHYVGALLDMGLQDVTVLDLSQVAVDAARERLGQVGEAVTWISADITSWAPDRHFDLWHDRAVFHFLVDASERAAYLNSLRYYPQ</sequence>
<evidence type="ECO:0000259" key="1">
    <source>
        <dbReference type="Pfam" id="PF13649"/>
    </source>
</evidence>
<dbReference type="GO" id="GO:0032259">
    <property type="term" value="P:methylation"/>
    <property type="evidence" value="ECO:0007669"/>
    <property type="project" value="UniProtKB-KW"/>
</dbReference>
<name>A0A1J5PWG0_9ZZZZ</name>
<dbReference type="CDD" id="cd02440">
    <property type="entry name" value="AdoMet_MTases"/>
    <property type="match status" value="1"/>
</dbReference>
<dbReference type="InterPro" id="IPR041698">
    <property type="entry name" value="Methyltransf_25"/>
</dbReference>
<dbReference type="InterPro" id="IPR029063">
    <property type="entry name" value="SAM-dependent_MTases_sf"/>
</dbReference>
<evidence type="ECO:0000313" key="2">
    <source>
        <dbReference type="EMBL" id="OIQ75822.1"/>
    </source>
</evidence>
<dbReference type="PANTHER" id="PTHR12843:SF5">
    <property type="entry name" value="EEF1A LYSINE METHYLTRANSFERASE 2"/>
    <property type="match status" value="1"/>
</dbReference>
<dbReference type="Pfam" id="PF13649">
    <property type="entry name" value="Methyltransf_25"/>
    <property type="match status" value="1"/>
</dbReference>
<accession>A0A1J5PWG0</accession>
<gene>
    <name evidence="2" type="primary">tam_17</name>
    <name evidence="2" type="ORF">GALL_425060</name>
</gene>
<dbReference type="EC" id="2.1.1.144" evidence="2"/>
<proteinExistence type="predicted"/>
<reference evidence="2" key="1">
    <citation type="submission" date="2016-10" db="EMBL/GenBank/DDBJ databases">
        <title>Sequence of Gallionella enrichment culture.</title>
        <authorList>
            <person name="Poehlein A."/>
            <person name="Muehling M."/>
            <person name="Daniel R."/>
        </authorList>
    </citation>
    <scope>NUCLEOTIDE SEQUENCE</scope>
</reference>
<keyword evidence="2" id="KW-0489">Methyltransferase</keyword>
<comment type="caution">
    <text evidence="2">The sequence shown here is derived from an EMBL/GenBank/DDBJ whole genome shotgun (WGS) entry which is preliminary data.</text>
</comment>
<feature type="domain" description="Methyltransferase" evidence="1">
    <location>
        <begin position="48"/>
        <end position="131"/>
    </location>
</feature>
<dbReference type="Gene3D" id="3.40.50.150">
    <property type="entry name" value="Vaccinia Virus protein VP39"/>
    <property type="match status" value="1"/>
</dbReference>
<keyword evidence="2" id="KW-0808">Transferase</keyword>
<dbReference type="AlphaFoldDB" id="A0A1J5PWG0"/>